<evidence type="ECO:0000313" key="1">
    <source>
        <dbReference type="EMBL" id="KZS15078.1"/>
    </source>
</evidence>
<dbReference type="AlphaFoldDB" id="A0A164YBE2"/>
<gene>
    <name evidence="1" type="ORF">APZ42_019687</name>
</gene>
<sequence>MLMTAGWRLNPRGWCKPRTSVILLCPGLPILLKIHDFVSEFNENHENLVYFSIGHIVFELNVKNHN</sequence>
<dbReference type="EMBL" id="LRGB01000930">
    <property type="protein sequence ID" value="KZS15078.1"/>
    <property type="molecule type" value="Genomic_DNA"/>
</dbReference>
<keyword evidence="2" id="KW-1185">Reference proteome</keyword>
<dbReference type="Proteomes" id="UP000076858">
    <property type="component" value="Unassembled WGS sequence"/>
</dbReference>
<reference evidence="1 2" key="1">
    <citation type="submission" date="2016-03" db="EMBL/GenBank/DDBJ databases">
        <title>EvidentialGene: Evidence-directed Construction of Genes on Genomes.</title>
        <authorList>
            <person name="Gilbert D.G."/>
            <person name="Choi J.-H."/>
            <person name="Mockaitis K."/>
            <person name="Colbourne J."/>
            <person name="Pfrender M."/>
        </authorList>
    </citation>
    <scope>NUCLEOTIDE SEQUENCE [LARGE SCALE GENOMIC DNA]</scope>
    <source>
        <strain evidence="1 2">Xinb3</strain>
        <tissue evidence="1">Complete organism</tissue>
    </source>
</reference>
<name>A0A164YBE2_9CRUS</name>
<comment type="caution">
    <text evidence="1">The sequence shown here is derived from an EMBL/GenBank/DDBJ whole genome shotgun (WGS) entry which is preliminary data.</text>
</comment>
<protein>
    <submittedName>
        <fullName evidence="1">Uncharacterized protein</fullName>
    </submittedName>
</protein>
<organism evidence="1 2">
    <name type="scientific">Daphnia magna</name>
    <dbReference type="NCBI Taxonomy" id="35525"/>
    <lineage>
        <taxon>Eukaryota</taxon>
        <taxon>Metazoa</taxon>
        <taxon>Ecdysozoa</taxon>
        <taxon>Arthropoda</taxon>
        <taxon>Crustacea</taxon>
        <taxon>Branchiopoda</taxon>
        <taxon>Diplostraca</taxon>
        <taxon>Cladocera</taxon>
        <taxon>Anomopoda</taxon>
        <taxon>Daphniidae</taxon>
        <taxon>Daphnia</taxon>
    </lineage>
</organism>
<proteinExistence type="predicted"/>
<evidence type="ECO:0000313" key="2">
    <source>
        <dbReference type="Proteomes" id="UP000076858"/>
    </source>
</evidence>
<accession>A0A164YBE2</accession>